<dbReference type="Pfam" id="PF00004">
    <property type="entry name" value="AAA"/>
    <property type="match status" value="1"/>
</dbReference>
<dbReference type="FunFam" id="3.40.50.300:FF:000216">
    <property type="entry name" value="Type VII secretion ATPase EccA"/>
    <property type="match status" value="1"/>
</dbReference>
<dbReference type="PRINTS" id="PR00819">
    <property type="entry name" value="CBXCFQXSUPER"/>
</dbReference>
<evidence type="ECO:0000313" key="5">
    <source>
        <dbReference type="EMBL" id="QHT93188.1"/>
    </source>
</evidence>
<dbReference type="SUPFAM" id="SSF52540">
    <property type="entry name" value="P-loop containing nucleoside triphosphate hydrolases"/>
    <property type="match status" value="1"/>
</dbReference>
<protein>
    <recommendedName>
        <fullName evidence="4">AAA+ ATPase domain-containing protein</fullName>
    </recommendedName>
</protein>
<dbReference type="CDD" id="cd00009">
    <property type="entry name" value="AAA"/>
    <property type="match status" value="1"/>
</dbReference>
<evidence type="ECO:0000256" key="3">
    <source>
        <dbReference type="ARBA" id="ARBA00022840"/>
    </source>
</evidence>
<proteinExistence type="inferred from homology"/>
<dbReference type="InterPro" id="IPR000641">
    <property type="entry name" value="CbxX/CfxQ"/>
</dbReference>
<dbReference type="InterPro" id="IPR050773">
    <property type="entry name" value="CbxX/CfxQ_RuBisCO_ESX"/>
</dbReference>
<evidence type="ECO:0000259" key="4">
    <source>
        <dbReference type="SMART" id="SM00382"/>
    </source>
</evidence>
<organism evidence="5">
    <name type="scientific">viral metagenome</name>
    <dbReference type="NCBI Taxonomy" id="1070528"/>
    <lineage>
        <taxon>unclassified sequences</taxon>
        <taxon>metagenomes</taxon>
        <taxon>organismal metagenomes</taxon>
    </lineage>
</organism>
<name>A0A6C0IJ14_9ZZZZ</name>
<dbReference type="EMBL" id="MN740202">
    <property type="protein sequence ID" value="QHT93188.1"/>
    <property type="molecule type" value="Genomic_DNA"/>
</dbReference>
<feature type="domain" description="AAA+ ATPase" evidence="4">
    <location>
        <begin position="198"/>
        <end position="329"/>
    </location>
</feature>
<keyword evidence="2" id="KW-0547">Nucleotide-binding</keyword>
<dbReference type="PANTHER" id="PTHR43392:SF2">
    <property type="entry name" value="AAA-TYPE ATPASE FAMILY PROTEIN _ ANKYRIN REPEAT FAMILY PROTEIN"/>
    <property type="match status" value="1"/>
</dbReference>
<dbReference type="GO" id="GO:0016887">
    <property type="term" value="F:ATP hydrolysis activity"/>
    <property type="evidence" value="ECO:0007669"/>
    <property type="project" value="InterPro"/>
</dbReference>
<dbReference type="InterPro" id="IPR027417">
    <property type="entry name" value="P-loop_NTPase"/>
</dbReference>
<evidence type="ECO:0000256" key="1">
    <source>
        <dbReference type="ARBA" id="ARBA00010378"/>
    </source>
</evidence>
<evidence type="ECO:0000256" key="2">
    <source>
        <dbReference type="ARBA" id="ARBA00022741"/>
    </source>
</evidence>
<sequence>MPRMNNYFIDHLDAFHKKDETDTSLADYHLLNNYILTNYYYNNFYQDHLQHLSSVHHQPISSPSNMYYDCYSQSNWNSAKDANLKSNYDLWKTNNEFQFDVSNNEFHMALPPSPISSVKKKVFIDTNINAIEDLIRIIDSYEVSETTEYNIDLQSLHNIKDELHRLNNMIGMMELKKTILYQLLYFIQKLHEGKNTSDFKHTVIYGAPGTGKTEIAEIIGTLYSKLGILKNNVFKKVTRSDMIAGYLGQTAMKTKTVVEESLGGVLFIDEAYSLAPDTSENSDSYSKECLDTLCESLSDHKDDLMVIIAGYEDELNNTFFRVNKGLESRFIWRFYTDSYTHKELKEIFHKKILEQEWTTDVTSDELNAWFETRMEHYPHFGRDMELLLMYTKIAHSRRVYGKSEEEIRTITICDVNEGQELFLSNKKKQKNKTTSVSLQAMYV</sequence>
<reference evidence="5" key="1">
    <citation type="journal article" date="2020" name="Nature">
        <title>Giant virus diversity and host interactions through global metagenomics.</title>
        <authorList>
            <person name="Schulz F."/>
            <person name="Roux S."/>
            <person name="Paez-Espino D."/>
            <person name="Jungbluth S."/>
            <person name="Walsh D.A."/>
            <person name="Denef V.J."/>
            <person name="McMahon K.D."/>
            <person name="Konstantinidis K.T."/>
            <person name="Eloe-Fadrosh E.A."/>
            <person name="Kyrpides N.C."/>
            <person name="Woyke T."/>
        </authorList>
    </citation>
    <scope>NUCLEOTIDE SEQUENCE</scope>
    <source>
        <strain evidence="5">GVMAG-M-3300023210-19</strain>
    </source>
</reference>
<comment type="similarity">
    <text evidence="1">Belongs to the CbxX/CfxQ family.</text>
</comment>
<accession>A0A6C0IJ14</accession>
<dbReference type="SMART" id="SM00382">
    <property type="entry name" value="AAA"/>
    <property type="match status" value="1"/>
</dbReference>
<dbReference type="PANTHER" id="PTHR43392">
    <property type="entry name" value="AAA-TYPE ATPASE FAMILY PROTEIN / ANKYRIN REPEAT FAMILY PROTEIN"/>
    <property type="match status" value="1"/>
</dbReference>
<dbReference type="GO" id="GO:0005524">
    <property type="term" value="F:ATP binding"/>
    <property type="evidence" value="ECO:0007669"/>
    <property type="project" value="UniProtKB-KW"/>
</dbReference>
<keyword evidence="3" id="KW-0067">ATP-binding</keyword>
<dbReference type="AlphaFoldDB" id="A0A6C0IJ14"/>
<dbReference type="InterPro" id="IPR003959">
    <property type="entry name" value="ATPase_AAA_core"/>
</dbReference>
<dbReference type="InterPro" id="IPR003593">
    <property type="entry name" value="AAA+_ATPase"/>
</dbReference>
<dbReference type="Gene3D" id="3.40.50.300">
    <property type="entry name" value="P-loop containing nucleotide triphosphate hydrolases"/>
    <property type="match status" value="1"/>
</dbReference>